<comment type="caution">
    <text evidence="1">The sequence shown here is derived from an EMBL/GenBank/DDBJ whole genome shotgun (WGS) entry which is preliminary data.</text>
</comment>
<reference evidence="1 2" key="1">
    <citation type="submission" date="2023-04" db="EMBL/GenBank/DDBJ databases">
        <title>A novel species of the genus Streptomyces: Streptomyces pakalii sp. nov. isolated from a Mexican soil jungle.</title>
        <authorList>
            <person name="Chavez-Hernandez M.A."/>
            <person name="Ortiz-Alvarez J."/>
            <person name="Villa-Tanaca L."/>
            <person name="Hernandez-Rodriguez C."/>
        </authorList>
    </citation>
    <scope>NUCLEOTIDE SEQUENCE [LARGE SCALE GENOMIC DNA]</scope>
    <source>
        <strain evidence="1 2">ENCB-J15</strain>
    </source>
</reference>
<sequence length="119" mass="13209">MNPTNATSGNDELEAAVSHLWREHQQAPFPAGLRGAERTDIDLVLLDADIAGCVSTWLSRGGSLDDWRRGVLHRRITDLDRILPVLGATDDAPYWQRLYRLSCLVSGADPRPTKRCGSR</sequence>
<proteinExistence type="predicted"/>
<accession>A0ABT7D1D2</accession>
<dbReference type="Proteomes" id="UP001237194">
    <property type="component" value="Unassembled WGS sequence"/>
</dbReference>
<organism evidence="1 2">
    <name type="scientific">Streptomyces pakalii</name>
    <dbReference type="NCBI Taxonomy" id="3036494"/>
    <lineage>
        <taxon>Bacteria</taxon>
        <taxon>Bacillati</taxon>
        <taxon>Actinomycetota</taxon>
        <taxon>Actinomycetes</taxon>
        <taxon>Kitasatosporales</taxon>
        <taxon>Streptomycetaceae</taxon>
        <taxon>Streptomyces</taxon>
    </lineage>
</organism>
<evidence type="ECO:0000313" key="1">
    <source>
        <dbReference type="EMBL" id="MDJ1639609.1"/>
    </source>
</evidence>
<evidence type="ECO:0000313" key="2">
    <source>
        <dbReference type="Proteomes" id="UP001237194"/>
    </source>
</evidence>
<dbReference type="RefSeq" id="WP_283891123.1">
    <property type="nucleotide sequence ID" value="NZ_JARWAF010000001.1"/>
</dbReference>
<dbReference type="EMBL" id="JARWAF010000001">
    <property type="protein sequence ID" value="MDJ1639609.1"/>
    <property type="molecule type" value="Genomic_DNA"/>
</dbReference>
<name>A0ABT7D1D2_9ACTN</name>
<gene>
    <name evidence="1" type="ORF">P5W92_04220</name>
</gene>
<protein>
    <submittedName>
        <fullName evidence="1">Uncharacterized protein</fullName>
    </submittedName>
</protein>
<keyword evidence="2" id="KW-1185">Reference proteome</keyword>